<dbReference type="ExpressionAtlas" id="A0A2K3PLC9">
    <property type="expression patterns" value="baseline"/>
</dbReference>
<evidence type="ECO:0000313" key="4">
    <source>
        <dbReference type="Proteomes" id="UP000236291"/>
    </source>
</evidence>
<dbReference type="PANTHER" id="PTHR34210">
    <property type="entry name" value="OS01G0252900 PROTEIN"/>
    <property type="match status" value="1"/>
</dbReference>
<accession>A0A2K3PLC9</accession>
<feature type="compositionally biased region" description="Basic and acidic residues" evidence="1">
    <location>
        <begin position="20"/>
        <end position="32"/>
    </location>
</feature>
<feature type="region of interest" description="Disordered" evidence="1">
    <location>
        <begin position="159"/>
        <end position="219"/>
    </location>
</feature>
<reference evidence="3 4" key="1">
    <citation type="journal article" date="2014" name="Am. J. Bot.">
        <title>Genome assembly and annotation for red clover (Trifolium pratense; Fabaceae).</title>
        <authorList>
            <person name="Istvanek J."/>
            <person name="Jaros M."/>
            <person name="Krenek A."/>
            <person name="Repkova J."/>
        </authorList>
    </citation>
    <scope>NUCLEOTIDE SEQUENCE [LARGE SCALE GENOMIC DNA]</scope>
    <source>
        <strain evidence="4">cv. Tatra</strain>
        <tissue evidence="3">Young leaves</tissue>
    </source>
</reference>
<evidence type="ECO:0000256" key="1">
    <source>
        <dbReference type="SAM" id="MobiDB-lite"/>
    </source>
</evidence>
<comment type="caution">
    <text evidence="3">The sequence shown here is derived from an EMBL/GenBank/DDBJ whole genome shotgun (WGS) entry which is preliminary data.</text>
</comment>
<dbReference type="Proteomes" id="UP000236291">
    <property type="component" value="Unassembled WGS sequence"/>
</dbReference>
<organism evidence="3 4">
    <name type="scientific">Trifolium pratense</name>
    <name type="common">Red clover</name>
    <dbReference type="NCBI Taxonomy" id="57577"/>
    <lineage>
        <taxon>Eukaryota</taxon>
        <taxon>Viridiplantae</taxon>
        <taxon>Streptophyta</taxon>
        <taxon>Embryophyta</taxon>
        <taxon>Tracheophyta</taxon>
        <taxon>Spermatophyta</taxon>
        <taxon>Magnoliopsida</taxon>
        <taxon>eudicotyledons</taxon>
        <taxon>Gunneridae</taxon>
        <taxon>Pentapetalae</taxon>
        <taxon>rosids</taxon>
        <taxon>fabids</taxon>
        <taxon>Fabales</taxon>
        <taxon>Fabaceae</taxon>
        <taxon>Papilionoideae</taxon>
        <taxon>50 kb inversion clade</taxon>
        <taxon>NPAAA clade</taxon>
        <taxon>Hologalegina</taxon>
        <taxon>IRL clade</taxon>
        <taxon>Trifolieae</taxon>
        <taxon>Trifolium</taxon>
    </lineage>
</organism>
<proteinExistence type="predicted"/>
<evidence type="ECO:0000256" key="2">
    <source>
        <dbReference type="SAM" id="Phobius"/>
    </source>
</evidence>
<feature type="transmembrane region" description="Helical" evidence="2">
    <location>
        <begin position="117"/>
        <end position="139"/>
    </location>
</feature>
<dbReference type="STRING" id="57577.A0A2K3PLC9"/>
<sequence>MDEKFIIVSGKDRLVLSKGVDAVHKIREEGEQKGSSSSHMNRSRSPPSHRSRSPPPQRSPVNARFQRSEPQRSHSAPRNTPPFPQRFGRQERAVDDRVREDTQKFARDSPQGRNNVGYLYAIITKLCLHFNLVALVIYLQQEYANIKILFELKLPYGNSAPRGRSSQSRSPRQAPHSGNSYNSFDGRSQNMSTYKNDGWDSHRRESGIQPGQQFDHNAPPQSLEELELEYKKEAMELMKIRDREEDEENFQHREAIRDMREKYMNKVALLSATHAKQWEDFCQLDAQRRQQHSIQQMSPGYRGYKQQNFADYDRSPVNPPFVGTNLPLESRNRFSNSMEPYPTRPHDNFGEFQRRGDFAKAYNRY</sequence>
<feature type="compositionally biased region" description="Polar residues" evidence="1">
    <location>
        <begin position="178"/>
        <end position="195"/>
    </location>
</feature>
<name>A0A2K3PLC9_TRIPR</name>
<keyword evidence="2" id="KW-0812">Transmembrane</keyword>
<dbReference type="PANTHER" id="PTHR34210:SF3">
    <property type="entry name" value="CCHC-TYPE DOMAIN-CONTAINING PROTEIN"/>
    <property type="match status" value="1"/>
</dbReference>
<keyword evidence="2" id="KW-1133">Transmembrane helix</keyword>
<feature type="compositionally biased region" description="Low complexity" evidence="1">
    <location>
        <begin position="35"/>
        <end position="46"/>
    </location>
</feature>
<feature type="compositionally biased region" description="Basic and acidic residues" evidence="1">
    <location>
        <begin position="197"/>
        <end position="206"/>
    </location>
</feature>
<protein>
    <submittedName>
        <fullName evidence="3">RNA-binding protein 25-like</fullName>
    </submittedName>
</protein>
<gene>
    <name evidence="3" type="ORF">L195_g012813</name>
</gene>
<feature type="compositionally biased region" description="Low complexity" evidence="1">
    <location>
        <begin position="159"/>
        <end position="177"/>
    </location>
</feature>
<evidence type="ECO:0000313" key="3">
    <source>
        <dbReference type="EMBL" id="PNY16103.1"/>
    </source>
</evidence>
<feature type="region of interest" description="Disordered" evidence="1">
    <location>
        <begin position="20"/>
        <end position="111"/>
    </location>
</feature>
<dbReference type="EMBL" id="ASHM01008234">
    <property type="protein sequence ID" value="PNY16103.1"/>
    <property type="molecule type" value="Genomic_DNA"/>
</dbReference>
<feature type="compositionally biased region" description="Basic and acidic residues" evidence="1">
    <location>
        <begin position="88"/>
        <end position="107"/>
    </location>
</feature>
<keyword evidence="2" id="KW-0472">Membrane</keyword>
<reference evidence="3 4" key="2">
    <citation type="journal article" date="2017" name="Front. Plant Sci.">
        <title>Gene Classification and Mining of Molecular Markers Useful in Red Clover (Trifolium pratense) Breeding.</title>
        <authorList>
            <person name="Istvanek J."/>
            <person name="Dluhosova J."/>
            <person name="Dluhos P."/>
            <person name="Patkova L."/>
            <person name="Nedelnik J."/>
            <person name="Repkova J."/>
        </authorList>
    </citation>
    <scope>NUCLEOTIDE SEQUENCE [LARGE SCALE GENOMIC DNA]</scope>
    <source>
        <strain evidence="4">cv. Tatra</strain>
        <tissue evidence="3">Young leaves</tissue>
    </source>
</reference>
<dbReference type="AlphaFoldDB" id="A0A2K3PLC9"/>